<proteinExistence type="predicted"/>
<sequence>DDAMQLAVDLLPVEPKAEALISARLQQNPGQHALRQAYARALIQSQRPAEAAREFRLLTEATPDNPAPWLALGAIELDLKHIPAAE</sequence>
<accession>A0AAW8APA7</accession>
<evidence type="ECO:0000313" key="2">
    <source>
        <dbReference type="Proteomes" id="UP001244490"/>
    </source>
</evidence>
<name>A0AAW8APA7_KLEPN</name>
<feature type="non-terminal residue" evidence="1">
    <location>
        <position position="86"/>
    </location>
</feature>
<gene>
    <name evidence="1" type="ORF">Q6294_31110</name>
</gene>
<protein>
    <submittedName>
        <fullName evidence="1">Tetratricopeptide repeat protein</fullName>
    </submittedName>
</protein>
<reference evidence="1" key="1">
    <citation type="submission" date="2023-07" db="EMBL/GenBank/DDBJ databases">
        <authorList>
            <person name="Peng Z."/>
        </authorList>
    </citation>
    <scope>NUCLEOTIDE SEQUENCE</scope>
    <source>
        <strain evidence="1">KP219</strain>
    </source>
</reference>
<dbReference type="EMBL" id="JAUUIA010000694">
    <property type="protein sequence ID" value="MDP0971393.1"/>
    <property type="molecule type" value="Genomic_DNA"/>
</dbReference>
<dbReference type="Gene3D" id="1.25.40.10">
    <property type="entry name" value="Tetratricopeptide repeat domain"/>
    <property type="match status" value="1"/>
</dbReference>
<dbReference type="SUPFAM" id="SSF48452">
    <property type="entry name" value="TPR-like"/>
    <property type="match status" value="1"/>
</dbReference>
<dbReference type="Proteomes" id="UP001244490">
    <property type="component" value="Unassembled WGS sequence"/>
</dbReference>
<dbReference type="Pfam" id="PF14559">
    <property type="entry name" value="TPR_19"/>
    <property type="match status" value="1"/>
</dbReference>
<dbReference type="RefSeq" id="WP_305202494.1">
    <property type="nucleotide sequence ID" value="NZ_JAUUIA010000694.1"/>
</dbReference>
<feature type="non-terminal residue" evidence="1">
    <location>
        <position position="1"/>
    </location>
</feature>
<comment type="caution">
    <text evidence="1">The sequence shown here is derived from an EMBL/GenBank/DDBJ whole genome shotgun (WGS) entry which is preliminary data.</text>
</comment>
<dbReference type="InterPro" id="IPR011990">
    <property type="entry name" value="TPR-like_helical_dom_sf"/>
</dbReference>
<dbReference type="AlphaFoldDB" id="A0AAW8APA7"/>
<organism evidence="1 2">
    <name type="scientific">Klebsiella pneumoniae</name>
    <dbReference type="NCBI Taxonomy" id="573"/>
    <lineage>
        <taxon>Bacteria</taxon>
        <taxon>Pseudomonadati</taxon>
        <taxon>Pseudomonadota</taxon>
        <taxon>Gammaproteobacteria</taxon>
        <taxon>Enterobacterales</taxon>
        <taxon>Enterobacteriaceae</taxon>
        <taxon>Klebsiella/Raoultella group</taxon>
        <taxon>Klebsiella</taxon>
        <taxon>Klebsiella pneumoniae complex</taxon>
    </lineage>
</organism>
<evidence type="ECO:0000313" key="1">
    <source>
        <dbReference type="EMBL" id="MDP0971393.1"/>
    </source>
</evidence>